<evidence type="ECO:0000313" key="4">
    <source>
        <dbReference type="EMBL" id="KAJ2933690.1"/>
    </source>
</evidence>
<reference evidence="4" key="1">
    <citation type="submission" date="2022-06" db="EMBL/GenBank/DDBJ databases">
        <title>Genome Sequence of Candolleomyces eurysporus.</title>
        <authorList>
            <person name="Buettner E."/>
        </authorList>
    </citation>
    <scope>NUCLEOTIDE SEQUENCE</scope>
    <source>
        <strain evidence="4">VTCC 930004</strain>
    </source>
</reference>
<evidence type="ECO:0000256" key="1">
    <source>
        <dbReference type="SAM" id="MobiDB-lite"/>
    </source>
</evidence>
<evidence type="ECO:0000259" key="3">
    <source>
        <dbReference type="PROSITE" id="PS50213"/>
    </source>
</evidence>
<keyword evidence="2" id="KW-0732">Signal</keyword>
<feature type="signal peptide" evidence="2">
    <location>
        <begin position="1"/>
        <end position="23"/>
    </location>
</feature>
<accession>A0A9W8JFD5</accession>
<feature type="non-terminal residue" evidence="4">
    <location>
        <position position="1"/>
    </location>
</feature>
<dbReference type="GO" id="GO:0005615">
    <property type="term" value="C:extracellular space"/>
    <property type="evidence" value="ECO:0007669"/>
    <property type="project" value="TreeGrafter"/>
</dbReference>
<proteinExistence type="predicted"/>
<feature type="domain" description="FAS1" evidence="3">
    <location>
        <begin position="280"/>
        <end position="440"/>
    </location>
</feature>
<feature type="domain" description="FAS1" evidence="3">
    <location>
        <begin position="41"/>
        <end position="188"/>
    </location>
</feature>
<feature type="compositionally biased region" description="Polar residues" evidence="1">
    <location>
        <begin position="145"/>
        <end position="156"/>
    </location>
</feature>
<dbReference type="PANTHER" id="PTHR10900">
    <property type="entry name" value="PERIOSTIN-RELATED"/>
    <property type="match status" value="1"/>
</dbReference>
<dbReference type="Pfam" id="PF02469">
    <property type="entry name" value="Fasciclin"/>
    <property type="match status" value="2"/>
</dbReference>
<feature type="compositionally biased region" description="Low complexity" evidence="1">
    <location>
        <begin position="157"/>
        <end position="175"/>
    </location>
</feature>
<dbReference type="Gene3D" id="2.30.180.10">
    <property type="entry name" value="FAS1 domain"/>
    <property type="match status" value="2"/>
</dbReference>
<organism evidence="4 5">
    <name type="scientific">Candolleomyces eurysporus</name>
    <dbReference type="NCBI Taxonomy" id="2828524"/>
    <lineage>
        <taxon>Eukaryota</taxon>
        <taxon>Fungi</taxon>
        <taxon>Dikarya</taxon>
        <taxon>Basidiomycota</taxon>
        <taxon>Agaricomycotina</taxon>
        <taxon>Agaricomycetes</taxon>
        <taxon>Agaricomycetidae</taxon>
        <taxon>Agaricales</taxon>
        <taxon>Agaricineae</taxon>
        <taxon>Psathyrellaceae</taxon>
        <taxon>Candolleomyces</taxon>
    </lineage>
</organism>
<feature type="chain" id="PRO_5040859282" description="FAS1 domain-containing protein" evidence="2">
    <location>
        <begin position="24"/>
        <end position="520"/>
    </location>
</feature>
<keyword evidence="5" id="KW-1185">Reference proteome</keyword>
<name>A0A9W8JFD5_9AGAR</name>
<gene>
    <name evidence="4" type="ORF">H1R20_g3448</name>
</gene>
<protein>
    <recommendedName>
        <fullName evidence="3">FAS1 domain-containing protein</fullName>
    </recommendedName>
</protein>
<comment type="caution">
    <text evidence="4">The sequence shown here is derived from an EMBL/GenBank/DDBJ whole genome shotgun (WGS) entry which is preliminary data.</text>
</comment>
<feature type="region of interest" description="Disordered" evidence="1">
    <location>
        <begin position="134"/>
        <end position="197"/>
    </location>
</feature>
<dbReference type="PANTHER" id="PTHR10900:SF77">
    <property type="entry name" value="FI19380P1"/>
    <property type="match status" value="1"/>
</dbReference>
<dbReference type="EMBL" id="JANBPK010000738">
    <property type="protein sequence ID" value="KAJ2933690.1"/>
    <property type="molecule type" value="Genomic_DNA"/>
</dbReference>
<evidence type="ECO:0000313" key="5">
    <source>
        <dbReference type="Proteomes" id="UP001140091"/>
    </source>
</evidence>
<sequence>MHLRKATKSLPVLLSLLPSVVLAQYNQSYGGDGDAPPPSFLQDYIDFLNRSGYTSLSNALIQVNQTQSGQEWLASMGEQTQNEGGEIGSPWTVFAPNNQAFESVPDSVTQNATLLSELLSYHVVYGNLHNTSAIRRKNRGGGGMSTTDGYSSTVTPSETSSGSFSASTSSDAGQSSSGGGDPTSTDSPPSNPSAFAFREHPTSGLQLLSSVYPNTTIGRTLLNDSDLVQLEGNKSQVLAWTRRGNENVTVLNQPHDVTVVNGIQWRNFFVAEIDGILTPPGDVTSALEAVNDTALLTFASQIQAPLNNGSDGSAIEFLQEARGFTLFAPASEAFTNDINQTIQQLQGNQTALAELLQNHYINGSTVYSPTLTQLGVNSSSSDDNVSSTTYYSAAGEPFTFSYNSSGLFVSHGNSYFPAARVTRPDILVDNGVIHLIDGVLFDTEGNSDAASSAYASATAAAAQTSTDSYAIGTASISAPAVTTSAGGDGQTSSEYGASSTESLAATPSSFRIRRGLRLPV</sequence>
<dbReference type="SMART" id="SM00554">
    <property type="entry name" value="FAS1"/>
    <property type="match status" value="2"/>
</dbReference>
<dbReference type="PROSITE" id="PS50213">
    <property type="entry name" value="FAS1"/>
    <property type="match status" value="2"/>
</dbReference>
<dbReference type="Proteomes" id="UP001140091">
    <property type="component" value="Unassembled WGS sequence"/>
</dbReference>
<feature type="region of interest" description="Disordered" evidence="1">
    <location>
        <begin position="481"/>
        <end position="500"/>
    </location>
</feature>
<dbReference type="InterPro" id="IPR000782">
    <property type="entry name" value="FAS1_domain"/>
</dbReference>
<dbReference type="InterPro" id="IPR036378">
    <property type="entry name" value="FAS1_dom_sf"/>
</dbReference>
<evidence type="ECO:0000256" key="2">
    <source>
        <dbReference type="SAM" id="SignalP"/>
    </source>
</evidence>
<dbReference type="OrthoDB" id="286301at2759"/>
<dbReference type="AlphaFoldDB" id="A0A9W8JFD5"/>
<dbReference type="InterPro" id="IPR050904">
    <property type="entry name" value="Adhesion/Biosynth-related"/>
</dbReference>
<dbReference type="SUPFAM" id="SSF82153">
    <property type="entry name" value="FAS1 domain"/>
    <property type="match status" value="2"/>
</dbReference>